<feature type="repeat" description="WD" evidence="4">
    <location>
        <begin position="1235"/>
        <end position="1276"/>
    </location>
</feature>
<feature type="compositionally biased region" description="Polar residues" evidence="5">
    <location>
        <begin position="324"/>
        <end position="334"/>
    </location>
</feature>
<dbReference type="InterPro" id="IPR020472">
    <property type="entry name" value="WD40_PAC1"/>
</dbReference>
<dbReference type="GO" id="GO:0016788">
    <property type="term" value="F:hydrolase activity, acting on ester bonds"/>
    <property type="evidence" value="ECO:0007669"/>
    <property type="project" value="InterPro"/>
</dbReference>
<dbReference type="PROSITE" id="PS50294">
    <property type="entry name" value="WD_REPEATS_REGION"/>
    <property type="match status" value="5"/>
</dbReference>
<dbReference type="CDD" id="cd01310">
    <property type="entry name" value="TatD_DNAse"/>
    <property type="match status" value="1"/>
</dbReference>
<dbReference type="InterPro" id="IPR001680">
    <property type="entry name" value="WD40_rpt"/>
</dbReference>
<dbReference type="InterPro" id="IPR027417">
    <property type="entry name" value="P-loop_NTPase"/>
</dbReference>
<dbReference type="EMBL" id="CAJMWV010000651">
    <property type="protein sequence ID" value="CAE6409107.1"/>
    <property type="molecule type" value="Genomic_DNA"/>
</dbReference>
<dbReference type="GO" id="GO:1990234">
    <property type="term" value="C:transferase complex"/>
    <property type="evidence" value="ECO:0007669"/>
    <property type="project" value="UniProtKB-ARBA"/>
</dbReference>
<dbReference type="InterPro" id="IPR015943">
    <property type="entry name" value="WD40/YVTN_repeat-like_dom_sf"/>
</dbReference>
<feature type="repeat" description="WD" evidence="4">
    <location>
        <begin position="1278"/>
        <end position="1319"/>
    </location>
</feature>
<dbReference type="CDD" id="cd00200">
    <property type="entry name" value="WD40"/>
    <property type="match status" value="1"/>
</dbReference>
<feature type="domain" description="Nephrocystin 3-like N-terminal" evidence="6">
    <location>
        <begin position="554"/>
        <end position="708"/>
    </location>
</feature>
<keyword evidence="3" id="KW-0378">Hydrolase</keyword>
<accession>A0A8H2WY04</accession>
<dbReference type="InterPro" id="IPR018228">
    <property type="entry name" value="DNase_TatD-rel_CS"/>
</dbReference>
<dbReference type="SUPFAM" id="SSF51556">
    <property type="entry name" value="Metallo-dependent hydrolases"/>
    <property type="match status" value="1"/>
</dbReference>
<evidence type="ECO:0000256" key="1">
    <source>
        <dbReference type="ARBA" id="ARBA00022574"/>
    </source>
</evidence>
<feature type="compositionally biased region" description="Basic and acidic residues" evidence="5">
    <location>
        <begin position="260"/>
        <end position="270"/>
    </location>
</feature>
<dbReference type="PROSITE" id="PS50082">
    <property type="entry name" value="WD_REPEATS_2"/>
    <property type="match status" value="5"/>
</dbReference>
<evidence type="ECO:0000313" key="8">
    <source>
        <dbReference type="Proteomes" id="UP000663831"/>
    </source>
</evidence>
<evidence type="ECO:0000256" key="2">
    <source>
        <dbReference type="ARBA" id="ARBA00022737"/>
    </source>
</evidence>
<dbReference type="Proteomes" id="UP000663831">
    <property type="component" value="Unassembled WGS sequence"/>
</dbReference>
<feature type="repeat" description="WD" evidence="4">
    <location>
        <begin position="1149"/>
        <end position="1190"/>
    </location>
</feature>
<dbReference type="Gene3D" id="3.20.20.140">
    <property type="entry name" value="Metal-dependent hydrolases"/>
    <property type="match status" value="1"/>
</dbReference>
<dbReference type="Gene3D" id="3.40.50.300">
    <property type="entry name" value="P-loop containing nucleotide triphosphate hydrolases"/>
    <property type="match status" value="1"/>
</dbReference>
<feature type="compositionally biased region" description="Basic and acidic residues" evidence="5">
    <location>
        <begin position="239"/>
        <end position="250"/>
    </location>
</feature>
<dbReference type="Pfam" id="PF24883">
    <property type="entry name" value="NPHP3_N"/>
    <property type="match status" value="1"/>
</dbReference>
<dbReference type="PRINTS" id="PR00320">
    <property type="entry name" value="GPROTEINBRPT"/>
</dbReference>
<organism evidence="7 8">
    <name type="scientific">Rhizoctonia solani</name>
    <dbReference type="NCBI Taxonomy" id="456999"/>
    <lineage>
        <taxon>Eukaryota</taxon>
        <taxon>Fungi</taxon>
        <taxon>Dikarya</taxon>
        <taxon>Basidiomycota</taxon>
        <taxon>Agaricomycotina</taxon>
        <taxon>Agaricomycetes</taxon>
        <taxon>Cantharellales</taxon>
        <taxon>Ceratobasidiaceae</taxon>
        <taxon>Rhizoctonia</taxon>
    </lineage>
</organism>
<name>A0A8H2WY04_9AGAM</name>
<feature type="compositionally biased region" description="Low complexity" evidence="5">
    <location>
        <begin position="276"/>
        <end position="316"/>
    </location>
</feature>
<feature type="compositionally biased region" description="Polar residues" evidence="5">
    <location>
        <begin position="343"/>
        <end position="353"/>
    </location>
</feature>
<feature type="region of interest" description="Disordered" evidence="5">
    <location>
        <begin position="239"/>
        <end position="353"/>
    </location>
</feature>
<keyword evidence="1 4" id="KW-0853">WD repeat</keyword>
<dbReference type="InterPro" id="IPR032466">
    <property type="entry name" value="Metal_Hydrolase"/>
</dbReference>
<feature type="repeat" description="WD" evidence="4">
    <location>
        <begin position="1192"/>
        <end position="1233"/>
    </location>
</feature>
<dbReference type="InterPro" id="IPR036322">
    <property type="entry name" value="WD40_repeat_dom_sf"/>
</dbReference>
<dbReference type="SUPFAM" id="SSF50978">
    <property type="entry name" value="WD40 repeat-like"/>
    <property type="match status" value="1"/>
</dbReference>
<dbReference type="Gene3D" id="2.130.10.10">
    <property type="entry name" value="YVTN repeat-like/Quinoprotein amine dehydrogenase"/>
    <property type="match status" value="3"/>
</dbReference>
<dbReference type="InterPro" id="IPR056884">
    <property type="entry name" value="NPHP3-like_N"/>
</dbReference>
<dbReference type="SUPFAM" id="SSF52540">
    <property type="entry name" value="P-loop containing nucleoside triphosphate hydrolases"/>
    <property type="match status" value="1"/>
</dbReference>
<dbReference type="GO" id="GO:0005634">
    <property type="term" value="C:nucleus"/>
    <property type="evidence" value="ECO:0007669"/>
    <property type="project" value="TreeGrafter"/>
</dbReference>
<evidence type="ECO:0000256" key="3">
    <source>
        <dbReference type="ARBA" id="ARBA00022801"/>
    </source>
</evidence>
<evidence type="ECO:0000256" key="4">
    <source>
        <dbReference type="PROSITE-ProRule" id="PRU00221"/>
    </source>
</evidence>
<proteinExistence type="predicted"/>
<sequence>MGVHPHEARNYTDEVEAQILEAMKHERNVGWGELGLDYHYDNSPRDIQRNVLIRQLEHAIKLGKPLTIHTREANDDIWDILSTHVPKEWKIHIHCFTDSPTLAKKLLDHFPNLYIGITGVITYATNENTSAVVRMLATSPPVDPSRSPLRILLETDAPYMVPSNLTKHQQQTFGLKSNARMPLCHAGMIPWTAEFVAKEANQGVVDQVVKQVENGAEAGDKKVWTAAEVMKIARENARHVYDESDSKQEQSDPAPSDGWLHPRDRGELRGSKKARSTSGSRSLSSSGTSTPSETGTNESTRASRSSRSLKLLPQSREPNRDTKPSSAQSPTVPQNPEIADVTTPIQDPASTARSGLEEAFQTLRVVADTSCPPLCSVIDDLTACLHVFEATAKNRQEYNGLTNELKSLVEQLIQHLHVAPSEVITYSISTISEAIRKEIGFIGVPQSRGGVRQVLDASGNDEDLRRRYRRIIQLFQQVLGEASMGTWGRIDEHFMVRPVSINHIQGEVNDRNQNTQLERLRPAKLAMFDSRLSTEIGRRTCTENTRTKILEGSLKWSEDPDGAKIYWMNGMAGTGKTTIATTFCDTLEARKQLAASFFCTRTSPECREAKRIVPTIAYQFSRRSAPFRSALYEASNEDPDSSTGNISTQFESLIRRPLMGVQDKLPDNLVVVIDALDECTDPHIVKIFLDLLFRSISYLPIKFYVTGRPVPVIRNKMMSEREHTRSILYLHEIEKSLVQADIKLYLKEELEFMTPAEFEIKKLAEHADNLFIYAATAVRYIGSTNRPTNSHARLSTILAAYPESKNTLSGLDVIYSAILTAAIDHEELIHQEQDEIRLVLWTAICACEPVLTSTLSALCGLDEHTTMAALESLRSILHVSDRSKLVTALHVSFPNYMFSLERSGGFFCDKAAHNQFLAQQCFDIMKSQLRFNIGDIKSSFIPDSEIPDLGESIVANISDELFYACRFWADHLSRQYRHRSSALLPEIYKFLSQQLLFWMEVLCLKQVIHIGPNLLLKTSQWIYSRSHSSPELASLFDDAHDFLKDFALSPASESTPNIYVTSVRLCSKSAVYACYSKYAQGWPDLNFCGRVTEYRTLAVSVVPNHKWSIGSGALSISYSPDGTRVVVGCEDGTISIYNSSDDSLLIGPLCEHTGWVRCVIFSPDGAYILSASSDCTIKLWDASNGVPTAAVFQGHTYPVKSVAFSSDGKRIVSGSWDNTVRLWNASDGSSIMDPLEGHKWGVNCVAFSPDDTFVASGASDYTVRLWHLHHNTPTSIAFEGHSGPVTSLAFTPNGSRLISGSADCSIGIWSIPDGSLVTHLLQGCAHSINSIAVSPDGAYFSSGSVDIRIWEIDTGRPVAIIRPLTEHTYSVRSAVFSPDGSRVLSCSHEKTIMLWDLQCKTRPVSDPCLPDQAASTALTEKAATGVHVSPAPTPNSSQQPTVRIWTVRQEGLSSLSSQRFARTNIVTSFAWSHDGLHSASCPHFYQERVANRAFVPDPDHMCLLVNSKDNNLSGTNGSRAAHYSPKLIDRGIRLVEDDTEPNESALRKLLRPFELRLSKMTG</sequence>
<evidence type="ECO:0000259" key="6">
    <source>
        <dbReference type="Pfam" id="PF24883"/>
    </source>
</evidence>
<protein>
    <recommendedName>
        <fullName evidence="6">Nephrocystin 3-like N-terminal domain-containing protein</fullName>
    </recommendedName>
</protein>
<keyword evidence="2" id="KW-0677">Repeat</keyword>
<reference evidence="7" key="1">
    <citation type="submission" date="2021-01" db="EMBL/GenBank/DDBJ databases">
        <authorList>
            <person name="Kaushik A."/>
        </authorList>
    </citation>
    <scope>NUCLEOTIDE SEQUENCE</scope>
    <source>
        <strain evidence="7">AG3-1AP</strain>
    </source>
</reference>
<comment type="caution">
    <text evidence="7">The sequence shown here is derived from an EMBL/GenBank/DDBJ whole genome shotgun (WGS) entry which is preliminary data.</text>
</comment>
<dbReference type="Pfam" id="PF01026">
    <property type="entry name" value="TatD_DNase"/>
    <property type="match status" value="1"/>
</dbReference>
<evidence type="ECO:0000256" key="5">
    <source>
        <dbReference type="SAM" id="MobiDB-lite"/>
    </source>
</evidence>
<feature type="repeat" description="WD" evidence="4">
    <location>
        <begin position="1364"/>
        <end position="1398"/>
    </location>
</feature>
<evidence type="ECO:0000313" key="7">
    <source>
        <dbReference type="EMBL" id="CAE6409107.1"/>
    </source>
</evidence>
<dbReference type="PANTHER" id="PTHR22847:SF637">
    <property type="entry name" value="WD REPEAT DOMAIN 5B"/>
    <property type="match status" value="1"/>
</dbReference>
<gene>
    <name evidence="7" type="ORF">RDB_LOCUS20606</name>
</gene>
<dbReference type="SMART" id="SM00320">
    <property type="entry name" value="WD40"/>
    <property type="match status" value="7"/>
</dbReference>
<dbReference type="InterPro" id="IPR019775">
    <property type="entry name" value="WD40_repeat_CS"/>
</dbReference>
<dbReference type="PROSITE" id="PS01090">
    <property type="entry name" value="TATD_2"/>
    <property type="match status" value="1"/>
</dbReference>
<dbReference type="PANTHER" id="PTHR22847">
    <property type="entry name" value="WD40 REPEAT PROTEIN"/>
    <property type="match status" value="1"/>
</dbReference>
<dbReference type="InterPro" id="IPR001130">
    <property type="entry name" value="TatD-like"/>
</dbReference>
<dbReference type="Pfam" id="PF00400">
    <property type="entry name" value="WD40"/>
    <property type="match status" value="7"/>
</dbReference>
<dbReference type="PROSITE" id="PS00678">
    <property type="entry name" value="WD_REPEATS_1"/>
    <property type="match status" value="2"/>
</dbReference>